<proteinExistence type="predicted"/>
<reference evidence="1" key="1">
    <citation type="submission" date="2023-01" db="EMBL/GenBank/DDBJ databases">
        <title>Phages are important unrecognized players in the ecology of the oral pathogen Porphyromonas gingivalis.</title>
        <authorList>
            <person name="Matrishin C.B."/>
            <person name="Kauffman K.M."/>
        </authorList>
    </citation>
    <scope>NUCLEOTIDE SEQUENCE</scope>
    <source>
        <strain evidence="1">HG1691old</strain>
    </source>
</reference>
<dbReference type="Proteomes" id="UP001179540">
    <property type="component" value="Chromosome"/>
</dbReference>
<accession>A0AAE9X956</accession>
<organism evidence="1 2">
    <name type="scientific">Porphyromonas gingivalis</name>
    <name type="common">Bacteroides gingivalis</name>
    <dbReference type="NCBI Taxonomy" id="837"/>
    <lineage>
        <taxon>Bacteria</taxon>
        <taxon>Pseudomonadati</taxon>
        <taxon>Bacteroidota</taxon>
        <taxon>Bacteroidia</taxon>
        <taxon>Bacteroidales</taxon>
        <taxon>Porphyromonadaceae</taxon>
        <taxon>Porphyromonas</taxon>
    </lineage>
</organism>
<evidence type="ECO:0000313" key="2">
    <source>
        <dbReference type="Proteomes" id="UP001179540"/>
    </source>
</evidence>
<dbReference type="EMBL" id="CP116613">
    <property type="protein sequence ID" value="WCG00109.1"/>
    <property type="molecule type" value="Genomic_DNA"/>
</dbReference>
<gene>
    <name evidence="1" type="ORF">NY149_01130</name>
</gene>
<name>A0AAE9X956_PORGN</name>
<protein>
    <submittedName>
        <fullName evidence="1">Uncharacterized protein</fullName>
    </submittedName>
</protein>
<evidence type="ECO:0000313" key="1">
    <source>
        <dbReference type="EMBL" id="WCG00109.1"/>
    </source>
</evidence>
<sequence>MLAPHFQETRAAIGGFSVRISETAGY</sequence>
<dbReference type="AlphaFoldDB" id="A0AAE9X956"/>